<dbReference type="PROSITE" id="PS51257">
    <property type="entry name" value="PROKAR_LIPOPROTEIN"/>
    <property type="match status" value="1"/>
</dbReference>
<comment type="caution">
    <text evidence="1">The sequence shown here is derived from an EMBL/GenBank/DDBJ whole genome shotgun (WGS) entry which is preliminary data.</text>
</comment>
<sequence length="123" mass="13915">MKEPFLFVILLVSILVGCSDKHIFLSGESENWKGEYSANISGNREDGNYLFGYKNGEKDTKFKNLEIVINDGNGETVRKEDIHKGATIRISSSCSGCAVTREDEPIKVTIKWDDKNEETFYLK</sequence>
<gene>
    <name evidence="1" type="ORF">HNR31_000659</name>
</gene>
<evidence type="ECO:0000313" key="1">
    <source>
        <dbReference type="EMBL" id="MBA2873907.1"/>
    </source>
</evidence>
<keyword evidence="2" id="KW-1185">Reference proteome</keyword>
<organism evidence="1 2">
    <name type="scientific">Thermaerobacillus caldiproteolyticus</name>
    <dbReference type="NCBI Taxonomy" id="247480"/>
    <lineage>
        <taxon>Bacteria</taxon>
        <taxon>Bacillati</taxon>
        <taxon>Bacillota</taxon>
        <taxon>Bacilli</taxon>
        <taxon>Bacillales</taxon>
        <taxon>Anoxybacillaceae</taxon>
        <taxon>Thermaerobacillus</taxon>
    </lineage>
</organism>
<proteinExistence type="predicted"/>
<protein>
    <submittedName>
        <fullName evidence="1">Major membrane immunogen (Membrane-anchored lipoprotein)</fullName>
    </submittedName>
</protein>
<evidence type="ECO:0000313" key="2">
    <source>
        <dbReference type="Proteomes" id="UP000523087"/>
    </source>
</evidence>
<dbReference type="Proteomes" id="UP000523087">
    <property type="component" value="Unassembled WGS sequence"/>
</dbReference>
<reference evidence="1 2" key="1">
    <citation type="submission" date="2020-07" db="EMBL/GenBank/DDBJ databases">
        <title>Genomic Encyclopedia of Type Strains, Phase IV (KMG-IV): sequencing the most valuable type-strain genomes for metagenomic binning, comparative biology and taxonomic classification.</title>
        <authorList>
            <person name="Goeker M."/>
        </authorList>
    </citation>
    <scope>NUCLEOTIDE SEQUENCE [LARGE SCALE GENOMIC DNA]</scope>
    <source>
        <strain evidence="1 2">DSM 15730</strain>
    </source>
</reference>
<name>A0A7V9Z4I0_9BACL</name>
<accession>A0A7V9Z4I0</accession>
<dbReference type="RefSeq" id="WP_181554803.1">
    <property type="nucleotide sequence ID" value="NZ_JACDUT010000001.1"/>
</dbReference>
<dbReference type="EMBL" id="JACDUT010000001">
    <property type="protein sequence ID" value="MBA2873907.1"/>
    <property type="molecule type" value="Genomic_DNA"/>
</dbReference>
<keyword evidence="1" id="KW-0449">Lipoprotein</keyword>
<dbReference type="AlphaFoldDB" id="A0A7V9Z4I0"/>